<dbReference type="PANTHER" id="PTHR24221:SF587">
    <property type="entry name" value="ABC TRANSPORTER RELATED"/>
    <property type="match status" value="1"/>
</dbReference>
<comment type="caution">
    <text evidence="12">The sequence shown here is derived from an EMBL/GenBank/DDBJ whole genome shotgun (WGS) entry which is preliminary data.</text>
</comment>
<dbReference type="PROSITE" id="PS50893">
    <property type="entry name" value="ABC_TRANSPORTER_2"/>
    <property type="match status" value="1"/>
</dbReference>
<dbReference type="EMBL" id="VJVV01000005">
    <property type="protein sequence ID" value="TRO81754.1"/>
    <property type="molecule type" value="Genomic_DNA"/>
</dbReference>
<keyword evidence="8 9" id="KW-0472">Membrane</keyword>
<dbReference type="OrthoDB" id="5480201at2"/>
<dbReference type="CDD" id="cd18544">
    <property type="entry name" value="ABC_6TM_TmrA_like"/>
    <property type="match status" value="1"/>
</dbReference>
<comment type="subcellular location">
    <subcellularLocation>
        <location evidence="1">Cell membrane</location>
        <topology evidence="1">Multi-pass membrane protein</topology>
    </subcellularLocation>
</comment>
<evidence type="ECO:0000256" key="9">
    <source>
        <dbReference type="SAM" id="Phobius"/>
    </source>
</evidence>
<dbReference type="GO" id="GO:0005886">
    <property type="term" value="C:plasma membrane"/>
    <property type="evidence" value="ECO:0007669"/>
    <property type="project" value="UniProtKB-SubCell"/>
</dbReference>
<dbReference type="Pfam" id="PF00005">
    <property type="entry name" value="ABC_tran"/>
    <property type="match status" value="1"/>
</dbReference>
<feature type="transmembrane region" description="Helical" evidence="9">
    <location>
        <begin position="257"/>
        <end position="276"/>
    </location>
</feature>
<evidence type="ECO:0000313" key="12">
    <source>
        <dbReference type="EMBL" id="TRO81754.1"/>
    </source>
</evidence>
<dbReference type="InterPro" id="IPR003593">
    <property type="entry name" value="AAA+_ATPase"/>
</dbReference>
<feature type="transmembrane region" description="Helical" evidence="9">
    <location>
        <begin position="71"/>
        <end position="96"/>
    </location>
</feature>
<dbReference type="InterPro" id="IPR017871">
    <property type="entry name" value="ABC_transporter-like_CS"/>
</dbReference>
<evidence type="ECO:0000256" key="1">
    <source>
        <dbReference type="ARBA" id="ARBA00004651"/>
    </source>
</evidence>
<keyword evidence="2" id="KW-0813">Transport</keyword>
<evidence type="ECO:0000313" key="13">
    <source>
        <dbReference type="Proteomes" id="UP000317155"/>
    </source>
</evidence>
<dbReference type="PROSITE" id="PS00211">
    <property type="entry name" value="ABC_TRANSPORTER_1"/>
    <property type="match status" value="1"/>
</dbReference>
<dbReference type="SMART" id="SM00382">
    <property type="entry name" value="AAA"/>
    <property type="match status" value="1"/>
</dbReference>
<feature type="transmembrane region" description="Helical" evidence="9">
    <location>
        <begin position="175"/>
        <end position="193"/>
    </location>
</feature>
<dbReference type="GO" id="GO:0005524">
    <property type="term" value="F:ATP binding"/>
    <property type="evidence" value="ECO:0007669"/>
    <property type="project" value="UniProtKB-KW"/>
</dbReference>
<feature type="domain" description="ABC transporter" evidence="10">
    <location>
        <begin position="349"/>
        <end position="581"/>
    </location>
</feature>
<dbReference type="Gene3D" id="3.40.50.300">
    <property type="entry name" value="P-loop containing nucleotide triphosphate hydrolases"/>
    <property type="match status" value="1"/>
</dbReference>
<keyword evidence="6 12" id="KW-0067">ATP-binding</keyword>
<dbReference type="Pfam" id="PF00664">
    <property type="entry name" value="ABC_membrane"/>
    <property type="match status" value="1"/>
</dbReference>
<evidence type="ECO:0000256" key="2">
    <source>
        <dbReference type="ARBA" id="ARBA00022448"/>
    </source>
</evidence>
<sequence length="592" mass="65155">MRHGHTELDTVTGRYLDWRLFRRFVAMVRPYRGQAVIALGLLPFIAGAKLIQPYLIKLLIDNHIVPGSLDGFAGLALLFLLALLGESLLLFAQGYLVQAVGQRIMADLRRQGFRRMLRLSTAFFDRHPSGRLVTRLTSDVENVGELFGAGVIASVGDIVTLIGIVAVMFWLSPSLTLVALAVVPPLLVILYLFRRNMRDAMRQVRARLAGLNAFIAERIAGIGEVRLFGQQRRTLDEFETLQNDYRDSTFRTIEWDAALYSLVEVLAAVAIAAILWKGGGEVLTGIASFGTLVAFIEYVQKFFIPLRDLSAKYSVLQASNASLERIFELLDEPEEPVGSGVYPHGPGEVRFEGVSFSYDGKTPVLKGIDLRIGPGERVALVGATGSGKSTLTRLLLQFYRPQEGRILIDGVDLYDLDPAELRRRIGWVSQEPFLFAGTLRANLDPAGTLDDAALLALLADCGMEEVAERLEGLEGVLSERGRNLSSGERQLLCLARALASDPALLVLDEATSRLDSLTEQRVGEALARAGRRRSVLLIAHRLRTAASADRIHVLHRGSVAEVGSHRELLAQGGLYARLWRLQELNGEPEEEG</sequence>
<keyword evidence="4 9" id="KW-0812">Transmembrane</keyword>
<organism evidence="12 13">
    <name type="scientific">Trichloromonas acetexigens</name>
    <dbReference type="NCBI Taxonomy" id="38815"/>
    <lineage>
        <taxon>Bacteria</taxon>
        <taxon>Pseudomonadati</taxon>
        <taxon>Thermodesulfobacteriota</taxon>
        <taxon>Desulfuromonadia</taxon>
        <taxon>Desulfuromonadales</taxon>
        <taxon>Trichloromonadaceae</taxon>
        <taxon>Trichloromonas</taxon>
    </lineage>
</organism>
<evidence type="ECO:0000256" key="6">
    <source>
        <dbReference type="ARBA" id="ARBA00022840"/>
    </source>
</evidence>
<dbReference type="InterPro" id="IPR003439">
    <property type="entry name" value="ABC_transporter-like_ATP-bd"/>
</dbReference>
<evidence type="ECO:0000256" key="5">
    <source>
        <dbReference type="ARBA" id="ARBA00022741"/>
    </source>
</evidence>
<name>A0A550JEW8_9BACT</name>
<evidence type="ECO:0000259" key="11">
    <source>
        <dbReference type="PROSITE" id="PS50929"/>
    </source>
</evidence>
<proteinExistence type="predicted"/>
<dbReference type="GO" id="GO:0016887">
    <property type="term" value="F:ATP hydrolysis activity"/>
    <property type="evidence" value="ECO:0007669"/>
    <property type="project" value="InterPro"/>
</dbReference>
<dbReference type="InterPro" id="IPR036640">
    <property type="entry name" value="ABC1_TM_sf"/>
</dbReference>
<dbReference type="SUPFAM" id="SSF52540">
    <property type="entry name" value="P-loop containing nucleoside triphosphate hydrolases"/>
    <property type="match status" value="1"/>
</dbReference>
<evidence type="ECO:0000256" key="7">
    <source>
        <dbReference type="ARBA" id="ARBA00022989"/>
    </source>
</evidence>
<evidence type="ECO:0000259" key="10">
    <source>
        <dbReference type="PROSITE" id="PS50893"/>
    </source>
</evidence>
<protein>
    <submittedName>
        <fullName evidence="12">ABC transporter ATP-binding protein</fullName>
    </submittedName>
</protein>
<dbReference type="PROSITE" id="PS50929">
    <property type="entry name" value="ABC_TM1F"/>
    <property type="match status" value="1"/>
</dbReference>
<keyword evidence="13" id="KW-1185">Reference proteome</keyword>
<dbReference type="InterPro" id="IPR027417">
    <property type="entry name" value="P-loop_NTPase"/>
</dbReference>
<gene>
    <name evidence="12" type="ORF">FL622_08080</name>
</gene>
<evidence type="ECO:0000256" key="8">
    <source>
        <dbReference type="ARBA" id="ARBA00023136"/>
    </source>
</evidence>
<dbReference type="InterPro" id="IPR011527">
    <property type="entry name" value="ABC1_TM_dom"/>
</dbReference>
<evidence type="ECO:0000256" key="3">
    <source>
        <dbReference type="ARBA" id="ARBA00022475"/>
    </source>
</evidence>
<reference evidence="12 13" key="1">
    <citation type="submission" date="2019-07" db="EMBL/GenBank/DDBJ databases">
        <title>Insights of Desulfuromonas acetexigens electromicrobiology.</title>
        <authorList>
            <person name="Katuri K."/>
            <person name="Sapireddy V."/>
            <person name="Shaw D.R."/>
            <person name="Saikaly P."/>
        </authorList>
    </citation>
    <scope>NUCLEOTIDE SEQUENCE [LARGE SCALE GENOMIC DNA]</scope>
    <source>
        <strain evidence="12 13">2873</strain>
    </source>
</reference>
<dbReference type="SUPFAM" id="SSF90123">
    <property type="entry name" value="ABC transporter transmembrane region"/>
    <property type="match status" value="1"/>
</dbReference>
<keyword evidence="3" id="KW-1003">Cell membrane</keyword>
<keyword evidence="5" id="KW-0547">Nucleotide-binding</keyword>
<dbReference type="AlphaFoldDB" id="A0A550JEW8"/>
<feature type="transmembrane region" description="Helical" evidence="9">
    <location>
        <begin position="31"/>
        <end position="51"/>
    </location>
</feature>
<accession>A0A550JEW8</accession>
<dbReference type="GO" id="GO:0140359">
    <property type="term" value="F:ABC-type transporter activity"/>
    <property type="evidence" value="ECO:0007669"/>
    <property type="project" value="InterPro"/>
</dbReference>
<evidence type="ECO:0000256" key="4">
    <source>
        <dbReference type="ARBA" id="ARBA00022692"/>
    </source>
</evidence>
<feature type="domain" description="ABC transmembrane type-1" evidence="11">
    <location>
        <begin position="44"/>
        <end position="318"/>
    </location>
</feature>
<feature type="transmembrane region" description="Helical" evidence="9">
    <location>
        <begin position="146"/>
        <end position="169"/>
    </location>
</feature>
<dbReference type="FunFam" id="3.40.50.300:FF:000299">
    <property type="entry name" value="ABC transporter ATP-binding protein/permease"/>
    <property type="match status" value="1"/>
</dbReference>
<dbReference type="Gene3D" id="1.20.1560.10">
    <property type="entry name" value="ABC transporter type 1, transmembrane domain"/>
    <property type="match status" value="1"/>
</dbReference>
<dbReference type="Proteomes" id="UP000317155">
    <property type="component" value="Unassembled WGS sequence"/>
</dbReference>
<dbReference type="InterPro" id="IPR039421">
    <property type="entry name" value="Type_1_exporter"/>
</dbReference>
<dbReference type="RefSeq" id="WP_092057581.1">
    <property type="nucleotide sequence ID" value="NZ_FOJJ01000037.1"/>
</dbReference>
<dbReference type="PANTHER" id="PTHR24221">
    <property type="entry name" value="ATP-BINDING CASSETTE SUB-FAMILY B"/>
    <property type="match status" value="1"/>
</dbReference>
<keyword evidence="7 9" id="KW-1133">Transmembrane helix</keyword>